<dbReference type="NCBIfam" id="TIGR02246">
    <property type="entry name" value="SgcJ/EcaC family oxidoreductase"/>
    <property type="match status" value="1"/>
</dbReference>
<evidence type="ECO:0000313" key="1">
    <source>
        <dbReference type="EMBL" id="MBA8888259.1"/>
    </source>
</evidence>
<sequence>MTPDVVFLVAGHAPMRGRDAFEQGLRTLLTTHRIDSSGQVREVVACGDLAYCWTELDVRVRARSGGDALARSGSALTILRKQADGAWRVVRDANLLPPAQ</sequence>
<dbReference type="EMBL" id="JACGXL010000003">
    <property type="protein sequence ID" value="MBA8888259.1"/>
    <property type="molecule type" value="Genomic_DNA"/>
</dbReference>
<dbReference type="Proteomes" id="UP000550401">
    <property type="component" value="Unassembled WGS sequence"/>
</dbReference>
<comment type="caution">
    <text evidence="1">The sequence shown here is derived from an EMBL/GenBank/DDBJ whole genome shotgun (WGS) entry which is preliminary data.</text>
</comment>
<dbReference type="InterPro" id="IPR011944">
    <property type="entry name" value="Steroid_delta5-4_isomerase"/>
</dbReference>
<dbReference type="AlphaFoldDB" id="A0A839F343"/>
<reference evidence="1 2" key="1">
    <citation type="submission" date="2020-07" db="EMBL/GenBank/DDBJ databases">
        <title>Genomic Encyclopedia of Type Strains, Phase IV (KMG-V): Genome sequencing to study the core and pangenomes of soil and plant-associated prokaryotes.</title>
        <authorList>
            <person name="Whitman W."/>
        </authorList>
    </citation>
    <scope>NUCLEOTIDE SEQUENCE [LARGE SCALE GENOMIC DNA]</scope>
    <source>
        <strain evidence="1 2">RH2WT43</strain>
    </source>
</reference>
<dbReference type="InterPro" id="IPR032710">
    <property type="entry name" value="NTF2-like_dom_sf"/>
</dbReference>
<name>A0A839F343_9GAMM</name>
<dbReference type="SUPFAM" id="SSF54427">
    <property type="entry name" value="NTF2-like"/>
    <property type="match status" value="1"/>
</dbReference>
<keyword evidence="2" id="KW-1185">Reference proteome</keyword>
<organism evidence="1 2">
    <name type="scientific">Dokdonella fugitiva</name>
    <dbReference type="NCBI Taxonomy" id="328517"/>
    <lineage>
        <taxon>Bacteria</taxon>
        <taxon>Pseudomonadati</taxon>
        <taxon>Pseudomonadota</taxon>
        <taxon>Gammaproteobacteria</taxon>
        <taxon>Lysobacterales</taxon>
        <taxon>Rhodanobacteraceae</taxon>
        <taxon>Dokdonella</taxon>
    </lineage>
</organism>
<dbReference type="Gene3D" id="3.10.450.50">
    <property type="match status" value="1"/>
</dbReference>
<accession>A0A839F343</accession>
<protein>
    <submittedName>
        <fullName evidence="1">Uncharacterized protein (TIGR02246 family)</fullName>
    </submittedName>
</protein>
<gene>
    <name evidence="1" type="ORF">FHW12_002483</name>
</gene>
<evidence type="ECO:0000313" key="2">
    <source>
        <dbReference type="Proteomes" id="UP000550401"/>
    </source>
</evidence>
<proteinExistence type="predicted"/>